<evidence type="ECO:0000313" key="2">
    <source>
        <dbReference type="EMBL" id="KAF2486867.1"/>
    </source>
</evidence>
<dbReference type="Proteomes" id="UP000799767">
    <property type="component" value="Unassembled WGS sequence"/>
</dbReference>
<protein>
    <submittedName>
        <fullName evidence="2">Uncharacterized protein</fullName>
    </submittedName>
</protein>
<proteinExistence type="predicted"/>
<name>A0A6A6Q630_9PEZI</name>
<sequence>MEKGWGWKREGGNSGGHEMKSEVQELWCRKVRTLNFSKGCGGEVEGRAGEGRQREGDLRPGPLLPLLLPRAVVTRLLVQSKVGKAHPRTPTNAGFPPARDVVFSTRHMAMQLFCKRVAVFICHRGLSSQVDTTTTHRKQVHKCSHVSESTQRRRWKTQSIHALSTHQFGQKCLRMAVRTCILSCQLTNTKTNKSSRSGRGNLITNRARFAALASDDTSKDVATPEAPEPLGSGMLDGSWRPSSGPKTLRPAQERRLNPSRSLSALCPAARTPDKPGCKAISVTRGSRAARGDWQMNAAVGHTVAAAAEFRAGTTILPPLHTDSKALYNALLCRQWGHNFHDAAVWSLGLPDAVVVGFPIQ</sequence>
<organism evidence="2 3">
    <name type="scientific">Neohortaea acidophila</name>
    <dbReference type="NCBI Taxonomy" id="245834"/>
    <lineage>
        <taxon>Eukaryota</taxon>
        <taxon>Fungi</taxon>
        <taxon>Dikarya</taxon>
        <taxon>Ascomycota</taxon>
        <taxon>Pezizomycotina</taxon>
        <taxon>Dothideomycetes</taxon>
        <taxon>Dothideomycetidae</taxon>
        <taxon>Mycosphaerellales</taxon>
        <taxon>Teratosphaeriaceae</taxon>
        <taxon>Neohortaea</taxon>
    </lineage>
</organism>
<evidence type="ECO:0000256" key="1">
    <source>
        <dbReference type="SAM" id="MobiDB-lite"/>
    </source>
</evidence>
<keyword evidence="3" id="KW-1185">Reference proteome</keyword>
<accession>A0A6A6Q630</accession>
<dbReference type="RefSeq" id="XP_033593436.1">
    <property type="nucleotide sequence ID" value="XM_033738794.1"/>
</dbReference>
<reference evidence="2" key="1">
    <citation type="journal article" date="2020" name="Stud. Mycol.">
        <title>101 Dothideomycetes genomes: a test case for predicting lifestyles and emergence of pathogens.</title>
        <authorList>
            <person name="Haridas S."/>
            <person name="Albert R."/>
            <person name="Binder M."/>
            <person name="Bloem J."/>
            <person name="Labutti K."/>
            <person name="Salamov A."/>
            <person name="Andreopoulos B."/>
            <person name="Baker S."/>
            <person name="Barry K."/>
            <person name="Bills G."/>
            <person name="Bluhm B."/>
            <person name="Cannon C."/>
            <person name="Castanera R."/>
            <person name="Culley D."/>
            <person name="Daum C."/>
            <person name="Ezra D."/>
            <person name="Gonzalez J."/>
            <person name="Henrissat B."/>
            <person name="Kuo A."/>
            <person name="Liang C."/>
            <person name="Lipzen A."/>
            <person name="Lutzoni F."/>
            <person name="Magnuson J."/>
            <person name="Mondo S."/>
            <person name="Nolan M."/>
            <person name="Ohm R."/>
            <person name="Pangilinan J."/>
            <person name="Park H.-J."/>
            <person name="Ramirez L."/>
            <person name="Alfaro M."/>
            <person name="Sun H."/>
            <person name="Tritt A."/>
            <person name="Yoshinaga Y."/>
            <person name="Zwiers L.-H."/>
            <person name="Turgeon B."/>
            <person name="Goodwin S."/>
            <person name="Spatafora J."/>
            <person name="Crous P."/>
            <person name="Grigoriev I."/>
        </authorList>
    </citation>
    <scope>NUCLEOTIDE SEQUENCE</scope>
    <source>
        <strain evidence="2">CBS 113389</strain>
    </source>
</reference>
<evidence type="ECO:0000313" key="3">
    <source>
        <dbReference type="Proteomes" id="UP000799767"/>
    </source>
</evidence>
<dbReference type="GeneID" id="54479795"/>
<gene>
    <name evidence="2" type="ORF">BDY17DRAFT_87478</name>
</gene>
<feature type="region of interest" description="Disordered" evidence="1">
    <location>
        <begin position="214"/>
        <end position="256"/>
    </location>
</feature>
<dbReference type="EMBL" id="MU001632">
    <property type="protein sequence ID" value="KAF2486867.1"/>
    <property type="molecule type" value="Genomic_DNA"/>
</dbReference>
<dbReference type="AlphaFoldDB" id="A0A6A6Q630"/>